<proteinExistence type="predicted"/>
<gene>
    <name evidence="1" type="ORF">FDG31_00540</name>
</gene>
<name>A0A6B4JJ93_CLOBO</name>
<dbReference type="AlphaFoldDB" id="A0A6B4JJ93"/>
<protein>
    <submittedName>
        <fullName evidence="1">Phage gp6-like head-tail connector protein</fullName>
    </submittedName>
</protein>
<evidence type="ECO:0000313" key="2">
    <source>
        <dbReference type="Proteomes" id="UP000486903"/>
    </source>
</evidence>
<dbReference type="Proteomes" id="UP000486903">
    <property type="component" value="Unassembled WGS sequence"/>
</dbReference>
<accession>A0A6B4JJ93</accession>
<sequence length="91" mass="10258">MNEVTTDLLVNYCNAYDEDKQLLEIFKDASVDYIKSYTGLTDEEINNKNDLTIALLVLVSGMFDSRSIEADKTNINLILDSILGLHSRNLV</sequence>
<reference evidence="1 2" key="1">
    <citation type="submission" date="2019-04" db="EMBL/GenBank/DDBJ databases">
        <title>Genome sequencing of Clostridium botulinum Groups I-IV and Clostridium butyricum.</title>
        <authorList>
            <person name="Brunt J."/>
            <person name="Van Vliet A.H.M."/>
            <person name="Stringer S.C."/>
            <person name="Carter A.T."/>
            <person name="Peck M.W."/>
        </authorList>
    </citation>
    <scope>NUCLEOTIDE SEQUENCE [LARGE SCALE GENOMIC DNA]</scope>
    <source>
        <strain evidence="1 2">BL81</strain>
    </source>
</reference>
<dbReference type="EMBL" id="SXFB01000001">
    <property type="protein sequence ID" value="NFV24670.1"/>
    <property type="molecule type" value="Genomic_DNA"/>
</dbReference>
<dbReference type="InterPro" id="IPR006450">
    <property type="entry name" value="Phage_HK97_gp6-like"/>
</dbReference>
<organism evidence="1 2">
    <name type="scientific">Clostridium botulinum</name>
    <dbReference type="NCBI Taxonomy" id="1491"/>
    <lineage>
        <taxon>Bacteria</taxon>
        <taxon>Bacillati</taxon>
        <taxon>Bacillota</taxon>
        <taxon>Clostridia</taxon>
        <taxon>Eubacteriales</taxon>
        <taxon>Clostridiaceae</taxon>
        <taxon>Clostridium</taxon>
    </lineage>
</organism>
<dbReference type="CDD" id="cd08054">
    <property type="entry name" value="gp6"/>
    <property type="match status" value="1"/>
</dbReference>
<dbReference type="RefSeq" id="WP_003374678.1">
    <property type="nucleotide sequence ID" value="NZ_JACBBA010000001.1"/>
</dbReference>
<comment type="caution">
    <text evidence="1">The sequence shown here is derived from an EMBL/GenBank/DDBJ whole genome shotgun (WGS) entry which is preliminary data.</text>
</comment>
<evidence type="ECO:0000313" key="1">
    <source>
        <dbReference type="EMBL" id="NFV24670.1"/>
    </source>
</evidence>
<dbReference type="NCBIfam" id="TIGR01560">
    <property type="entry name" value="put_DNA_pack"/>
    <property type="match status" value="1"/>
</dbReference>